<proteinExistence type="evidence at transcript level"/>
<feature type="region of interest" description="Disordered" evidence="1">
    <location>
        <begin position="1"/>
        <end position="32"/>
    </location>
</feature>
<dbReference type="GO" id="GO:0005840">
    <property type="term" value="C:ribosome"/>
    <property type="evidence" value="ECO:0007669"/>
    <property type="project" value="UniProtKB-KW"/>
</dbReference>
<dbReference type="AlphaFoldDB" id="I7G7N2"/>
<organism evidence="2">
    <name type="scientific">Macaca fascicularis</name>
    <name type="common">Crab-eating macaque</name>
    <name type="synonym">Cynomolgus monkey</name>
    <dbReference type="NCBI Taxonomy" id="9541"/>
    <lineage>
        <taxon>Eukaryota</taxon>
        <taxon>Metazoa</taxon>
        <taxon>Chordata</taxon>
        <taxon>Craniata</taxon>
        <taxon>Vertebrata</taxon>
        <taxon>Euteleostomi</taxon>
        <taxon>Mammalia</taxon>
        <taxon>Eutheria</taxon>
        <taxon>Euarchontoglires</taxon>
        <taxon>Primates</taxon>
        <taxon>Haplorrhini</taxon>
        <taxon>Catarrhini</taxon>
        <taxon>Cercopithecidae</taxon>
        <taxon>Cercopithecinae</taxon>
        <taxon>Macaca</taxon>
    </lineage>
</organism>
<keyword evidence="2" id="KW-0687">Ribonucleoprotein</keyword>
<reference evidence="2" key="1">
    <citation type="journal article" date="2007" name="PLoS Biol.">
        <title>Rate of evolution in brain-expressed genes in humans and other primates.</title>
        <authorList>
            <person name="Wang H.-Y."/>
            <person name="Chien H.-C."/>
            <person name="Osada N."/>
            <person name="Hashimoto K."/>
            <person name="Sugano S."/>
            <person name="Gojobori T."/>
            <person name="Chou C.-K."/>
            <person name="Tsai S.-F."/>
            <person name="Wu C.-I."/>
            <person name="Shen C.-K.J."/>
        </authorList>
    </citation>
    <scope>NUCLEOTIDE SEQUENCE</scope>
</reference>
<feature type="compositionally biased region" description="Basic residues" evidence="1">
    <location>
        <begin position="17"/>
        <end position="26"/>
    </location>
</feature>
<evidence type="ECO:0000256" key="1">
    <source>
        <dbReference type="SAM" id="MobiDB-lite"/>
    </source>
</evidence>
<keyword evidence="2" id="KW-0689">Ribosomal protein</keyword>
<name>I7G7N2_MACFA</name>
<dbReference type="EMBL" id="AB173580">
    <property type="protein sequence ID" value="BAE90642.1"/>
    <property type="molecule type" value="mRNA"/>
</dbReference>
<evidence type="ECO:0000313" key="2">
    <source>
        <dbReference type="EMBL" id="BAE90642.1"/>
    </source>
</evidence>
<sequence length="32" mass="3510">MPLHSSLGNREKPSVFKNKKSKKSARHGGSCL</sequence>
<protein>
    <submittedName>
        <fullName evidence="2">Macaca fascicularis brain cDNA clone: QflA-23221, similar to human similar to 60S ribosomal protein L23a (LOC388574), mRNA, RefSeq: XM_371204.2</fullName>
    </submittedName>
</protein>
<accession>I7G7N2</accession>